<dbReference type="Gene3D" id="2.10.50.10">
    <property type="entry name" value="Tumor Necrosis Factor Receptor, subunit A, domain 2"/>
    <property type="match status" value="3"/>
</dbReference>
<keyword evidence="1" id="KW-0732">Signal</keyword>
<dbReference type="InterPro" id="IPR009030">
    <property type="entry name" value="Growth_fac_rcpt_cys_sf"/>
</dbReference>
<evidence type="ECO:0000313" key="5">
    <source>
        <dbReference type="Proteomes" id="UP000186817"/>
    </source>
</evidence>
<feature type="domain" description="EGF-like" evidence="3">
    <location>
        <begin position="702"/>
        <end position="749"/>
    </location>
</feature>
<feature type="domain" description="EGF-like" evidence="3">
    <location>
        <begin position="525"/>
        <end position="557"/>
    </location>
</feature>
<dbReference type="PANTHER" id="PTHR46967">
    <property type="entry name" value="INSULIN-LIKE GROWTH FACTOR BINDING PROTEIN,N-TERMINAL"/>
    <property type="match status" value="1"/>
</dbReference>
<evidence type="ECO:0000259" key="3">
    <source>
        <dbReference type="SMART" id="SM00181"/>
    </source>
</evidence>
<evidence type="ECO:0000313" key="4">
    <source>
        <dbReference type="EMBL" id="OLQ00193.1"/>
    </source>
</evidence>
<gene>
    <name evidence="4" type="primary">SCUBE3</name>
    <name evidence="4" type="ORF">AK812_SmicGene17197</name>
</gene>
<comment type="caution">
    <text evidence="4">The sequence shown here is derived from an EMBL/GenBank/DDBJ whole genome shotgun (WGS) entry which is preliminary data.</text>
</comment>
<reference evidence="4 5" key="1">
    <citation type="submission" date="2016-02" db="EMBL/GenBank/DDBJ databases">
        <title>Genome analysis of coral dinoflagellate symbionts highlights evolutionary adaptations to a symbiotic lifestyle.</title>
        <authorList>
            <person name="Aranda M."/>
            <person name="Li Y."/>
            <person name="Liew Y.J."/>
            <person name="Baumgarten S."/>
            <person name="Simakov O."/>
            <person name="Wilson M."/>
            <person name="Piel J."/>
            <person name="Ashoor H."/>
            <person name="Bougouffa S."/>
            <person name="Bajic V.B."/>
            <person name="Ryu T."/>
            <person name="Ravasi T."/>
            <person name="Bayer T."/>
            <person name="Micklem G."/>
            <person name="Kim H."/>
            <person name="Bhak J."/>
            <person name="Lajeunesse T.C."/>
            <person name="Voolstra C.R."/>
        </authorList>
    </citation>
    <scope>NUCLEOTIDE SEQUENCE [LARGE SCALE GENOMIC DNA]</scope>
    <source>
        <strain evidence="4 5">CCMP2467</strain>
    </source>
</reference>
<dbReference type="SUPFAM" id="SSF57184">
    <property type="entry name" value="Growth factor receptor domain"/>
    <property type="match status" value="3"/>
</dbReference>
<dbReference type="InterPro" id="IPR011641">
    <property type="entry name" value="Tyr-kin_ephrin_A/B_rcpt-like"/>
</dbReference>
<keyword evidence="2" id="KW-0812">Transmembrane</keyword>
<keyword evidence="2" id="KW-0472">Membrane</keyword>
<dbReference type="SMART" id="SM00181">
    <property type="entry name" value="EGF"/>
    <property type="match status" value="5"/>
</dbReference>
<feature type="domain" description="EGF-like" evidence="3">
    <location>
        <begin position="750"/>
        <end position="798"/>
    </location>
</feature>
<dbReference type="InterPro" id="IPR000742">
    <property type="entry name" value="EGF"/>
</dbReference>
<evidence type="ECO:0000256" key="1">
    <source>
        <dbReference type="ARBA" id="ARBA00022729"/>
    </source>
</evidence>
<dbReference type="OrthoDB" id="413581at2759"/>
<dbReference type="Gene3D" id="2.130.10.130">
    <property type="entry name" value="Integrin alpha, N-terminal"/>
    <property type="match status" value="2"/>
</dbReference>
<dbReference type="InterPro" id="IPR028994">
    <property type="entry name" value="Integrin_alpha_N"/>
</dbReference>
<feature type="transmembrane region" description="Helical" evidence="2">
    <location>
        <begin position="902"/>
        <end position="923"/>
    </location>
</feature>
<organism evidence="4 5">
    <name type="scientific">Symbiodinium microadriaticum</name>
    <name type="common">Dinoflagellate</name>
    <name type="synonym">Zooxanthella microadriatica</name>
    <dbReference type="NCBI Taxonomy" id="2951"/>
    <lineage>
        <taxon>Eukaryota</taxon>
        <taxon>Sar</taxon>
        <taxon>Alveolata</taxon>
        <taxon>Dinophyceae</taxon>
        <taxon>Suessiales</taxon>
        <taxon>Symbiodiniaceae</taxon>
        <taxon>Symbiodinium</taxon>
    </lineage>
</organism>
<feature type="domain" description="EGF-like" evidence="3">
    <location>
        <begin position="654"/>
        <end position="701"/>
    </location>
</feature>
<dbReference type="Pfam" id="PF07699">
    <property type="entry name" value="Ephrin_rec_like"/>
    <property type="match status" value="1"/>
</dbReference>
<dbReference type="PANTHER" id="PTHR46967:SF2">
    <property type="entry name" value="SUSHI, VON WILLEBRAND FACTOR TYPE A, EGF AND PENTRAXIN DOMAIN-CONTAINING PROTEIN 1-LIKE"/>
    <property type="match status" value="1"/>
</dbReference>
<feature type="transmembrane region" description="Helical" evidence="2">
    <location>
        <begin position="1039"/>
        <end position="1059"/>
    </location>
</feature>
<keyword evidence="5" id="KW-1185">Reference proteome</keyword>
<protein>
    <submittedName>
        <fullName evidence="4">Signal peptide, CUB and EGF-like domain-containing protein 3</fullName>
    </submittedName>
</protein>
<name>A0A1Q9DYE5_SYMMI</name>
<dbReference type="Proteomes" id="UP000186817">
    <property type="component" value="Unassembled WGS sequence"/>
</dbReference>
<dbReference type="InterPro" id="IPR013517">
    <property type="entry name" value="FG-GAP"/>
</dbReference>
<dbReference type="SUPFAM" id="SSF69318">
    <property type="entry name" value="Integrin alpha N-terminal domain"/>
    <property type="match status" value="1"/>
</dbReference>
<feature type="transmembrane region" description="Helical" evidence="2">
    <location>
        <begin position="1009"/>
        <end position="1033"/>
    </location>
</feature>
<dbReference type="SMART" id="SM01411">
    <property type="entry name" value="Ephrin_rec_like"/>
    <property type="match status" value="5"/>
</dbReference>
<sequence>MWDPNTSWPHGVTLHERLQNDSFKSQKLLGATLSGIIDLAVVDWDGDRKLDLLLCFEMDASARIGLLRHSELPLMDAEVDDLTLLVDVNGSRCGGLQAVDFDEDGDVDLIVQLRYFERTSQTVLVERTGQQNPVNIFGANIKAIADIDGDGRLEVVMKGWSRLSLSGSGAAQRLRYFRRAGDNSFVEPAENPMAGISLGSTESYDERLFVADWNSDGLPDLMMATFPRMGGETFRCYLRYYQHIVEADLLHNSVMNTFEDVDLGGDPRQKKLTLVDWNRDGFLDLLVGWDRKQSLPELYESRRGRAHAVTSAFENVTATSLEPHQGPNYYDNGYRLAAADFDGDGEVDLLIASEADGRLHYHRQLSGRLQAEELWHPFSNITVKSYREDASWYEGPDVYHLVQPVFLDWDGDGDVDLLLGLPDGRFFEQLADGTVKEWPLERSPLRNVLAELEELDTASQTIRWQMMKASWSFVDCEADGDLDMLRLSWSFEVVSFDVGDVTDGNLKLITAHEESNGAVLWSAGFCAPQVPCHAKGLCTSGQKDCSCVSGHNLSDCSGCQQDFYSMQGQLGQLHSCIACPGADGKTCQGRGFCFDDAFAKQVPQESTAALTATGNGTCHCHEVYFFGSDEAGRSSCIDGICPAGTEEKDGRCDPCSAGAASVAGDMCKKCLPGEYSLSGSASCSRCPAGTISEASGASACEACPAGRYELQQQFCQECSPGFISVRNSSYCTKCPAGFMAPESGSSTCIPCAGGSFSEEGSAQCQECSPGFISVPNSSYCSQCPAGSMAPKPGCSSCVPCGGGFFSDWGSSKCVACPSGKVSTSASGACRSCDAGFFSRDALTCEPCPSGTISKAGSSACQSCPTNEVSLPESSGCTRCEGVFLREVADATKQQCQARGMDVVVAIISWIATTGLSFLCFSGLRGSIRVEDLSAQGQKLVLTTSMMHWVLPWALPEVRFSGTDVPALDERRFRLKTLNSFQLMHVDDSTELLPLDTSIGRIRLKLLRGFLVTGFWRCPLLLWCLLLVAAVLGLASQLRWALLLLVCGSGLGAGAVGFALRQRQDRTSLEKRCRQFFKQWPPLLQRCSRGPDRSITAGQLQDFLQRPG</sequence>
<dbReference type="Pfam" id="PF13517">
    <property type="entry name" value="FG-GAP_3"/>
    <property type="match status" value="2"/>
</dbReference>
<dbReference type="EMBL" id="LSRX01000336">
    <property type="protein sequence ID" value="OLQ00193.1"/>
    <property type="molecule type" value="Genomic_DNA"/>
</dbReference>
<feature type="domain" description="EGF-like" evidence="3">
    <location>
        <begin position="799"/>
        <end position="845"/>
    </location>
</feature>
<dbReference type="AlphaFoldDB" id="A0A1Q9DYE5"/>
<accession>A0A1Q9DYE5</accession>
<proteinExistence type="predicted"/>
<keyword evidence="2" id="KW-1133">Transmembrane helix</keyword>
<evidence type="ECO:0000256" key="2">
    <source>
        <dbReference type="SAM" id="Phobius"/>
    </source>
</evidence>